<dbReference type="Proteomes" id="UP001172680">
    <property type="component" value="Unassembled WGS sequence"/>
</dbReference>
<keyword evidence="2" id="KW-1185">Reference proteome</keyword>
<sequence length="646" mass="72104">MPVIAGSVPEHDPMRHAASSIPSRQLDLFEPAARHGSSIFARAAGSSDVPRQMRYSNTARLAIQYTALTSSTLSIISCSLAFYWFCRMRKRFRHKLIMLLVLGDLVRAMWYFVHAIVSVGHGAISTSSPFCQTSGFMVQWGTEATDLSILFLSIHGAMQILLPIFRASNSDGLFRWRHWVYLCIVSVSTLMSGLAFVNPHDAFVSNGPFCSLPIRPFWYRLALAWIPRYVIIFIVLGLAIAVYTYVGFHFRSYNEAERRSSLPSLSPDEPSQVAVESHHEGPDISNSPGVPALEKEDSPQQTDDFAQEKDDFAQETTDFDAWRPDFVRAASGRRPSVVTFQTDDSIPTVPKLTSDVGKSDAQPKVNGLVNSSKSQRRKSIASFSTAFSRSTSFTVSECATVNDYARPSESEDAFPGSSAEDQTSRANKRRGRRRGPKTADQHMARTRANILRQLGLLFIYPVIYIVLWIPPFVFHCMQYSDYWAHHPPASLSIVVIFCLTIMGAADCLVFSMRERPWRKIPGTDKSFLGSFRPAKTSKNSDDDDEKAISAKDAPSRSHILKNPFSRLTSGHGSLNRDGRSERAVLARERAKERLAAEQADRRERNKQRQVSAAAVGEASAEDVVTPGLSTAESRNWWDRRGSSWAT</sequence>
<organism evidence="1 2">
    <name type="scientific">Coniosporium tulheliwenetii</name>
    <dbReference type="NCBI Taxonomy" id="3383036"/>
    <lineage>
        <taxon>Eukaryota</taxon>
        <taxon>Fungi</taxon>
        <taxon>Dikarya</taxon>
        <taxon>Ascomycota</taxon>
        <taxon>Pezizomycotina</taxon>
        <taxon>Dothideomycetes</taxon>
        <taxon>Dothideomycetes incertae sedis</taxon>
        <taxon>Coniosporium</taxon>
    </lineage>
</organism>
<keyword evidence="1" id="KW-0675">Receptor</keyword>
<reference evidence="1" key="1">
    <citation type="submission" date="2022-10" db="EMBL/GenBank/DDBJ databases">
        <title>Culturing micro-colonial fungi from biological soil crusts in the Mojave desert and describing Neophaeococcomyces mojavensis, and introducing the new genera and species Taxawa tesnikishii.</title>
        <authorList>
            <person name="Kurbessoian T."/>
            <person name="Stajich J.E."/>
        </authorList>
    </citation>
    <scope>NUCLEOTIDE SEQUENCE</scope>
    <source>
        <strain evidence="1">JES_115</strain>
    </source>
</reference>
<proteinExistence type="predicted"/>
<evidence type="ECO:0000313" key="2">
    <source>
        <dbReference type="Proteomes" id="UP001172680"/>
    </source>
</evidence>
<evidence type="ECO:0000313" key="1">
    <source>
        <dbReference type="EMBL" id="KAJ9644655.1"/>
    </source>
</evidence>
<dbReference type="EMBL" id="JAPDRP010000009">
    <property type="protein sequence ID" value="KAJ9644655.1"/>
    <property type="molecule type" value="Genomic_DNA"/>
</dbReference>
<name>A0ACC2ZAF6_9PEZI</name>
<protein>
    <submittedName>
        <fullName evidence="1">G protein-coupled receptor gpr1</fullName>
    </submittedName>
</protein>
<comment type="caution">
    <text evidence="1">The sequence shown here is derived from an EMBL/GenBank/DDBJ whole genome shotgun (WGS) entry which is preliminary data.</text>
</comment>
<accession>A0ACC2ZAF6</accession>
<gene>
    <name evidence="1" type="primary">GPR1</name>
    <name evidence="1" type="ORF">H2199_003618</name>
</gene>